<dbReference type="Pfam" id="PF00881">
    <property type="entry name" value="Nitroreductase"/>
    <property type="match status" value="1"/>
</dbReference>
<evidence type="ECO:0000256" key="1">
    <source>
        <dbReference type="ARBA" id="ARBA00007118"/>
    </source>
</evidence>
<reference evidence="10 11" key="1">
    <citation type="submission" date="2017-07" db="EMBL/GenBank/DDBJ databases">
        <title>Genome sequencing and assembly of Paenibacillus rigui.</title>
        <authorList>
            <person name="Mayilraj S."/>
        </authorList>
    </citation>
    <scope>NUCLEOTIDE SEQUENCE [LARGE SCALE GENOMIC DNA]</scope>
    <source>
        <strain evidence="10 11">JCM 16352</strain>
    </source>
</reference>
<feature type="binding site" description="in other chain" evidence="8">
    <location>
        <begin position="14"/>
        <end position="16"/>
    </location>
    <ligand>
        <name>FMN</name>
        <dbReference type="ChEBI" id="CHEBI:58210"/>
        <note>ligand shared between dimeric partners</note>
    </ligand>
</feature>
<dbReference type="PANTHER" id="PTHR43821">
    <property type="entry name" value="NAD(P)H NITROREDUCTASE YDJA-RELATED"/>
    <property type="match status" value="1"/>
</dbReference>
<dbReference type="AlphaFoldDB" id="A0A229US73"/>
<dbReference type="InterPro" id="IPR029479">
    <property type="entry name" value="Nitroreductase"/>
</dbReference>
<dbReference type="Gene3D" id="3.40.109.10">
    <property type="entry name" value="NADH Oxidase"/>
    <property type="match status" value="1"/>
</dbReference>
<comment type="caution">
    <text evidence="10">The sequence shown here is derived from an EMBL/GenBank/DDBJ whole genome shotgun (WGS) entry which is preliminary data.</text>
</comment>
<dbReference type="Proteomes" id="UP000215509">
    <property type="component" value="Unassembled WGS sequence"/>
</dbReference>
<dbReference type="PIRSF" id="PIRSF000232">
    <property type="entry name" value="YdjA"/>
    <property type="match status" value="1"/>
</dbReference>
<dbReference type="InterPro" id="IPR052530">
    <property type="entry name" value="NAD(P)H_nitroreductase"/>
</dbReference>
<accession>A0A229US73</accession>
<organism evidence="10 11">
    <name type="scientific">Paenibacillus rigui</name>
    <dbReference type="NCBI Taxonomy" id="554312"/>
    <lineage>
        <taxon>Bacteria</taxon>
        <taxon>Bacillati</taxon>
        <taxon>Bacillota</taxon>
        <taxon>Bacilli</taxon>
        <taxon>Bacillales</taxon>
        <taxon>Paenibacillaceae</taxon>
        <taxon>Paenibacillus</taxon>
    </lineage>
</organism>
<keyword evidence="4 7" id="KW-0521">NADP</keyword>
<evidence type="ECO:0000313" key="11">
    <source>
        <dbReference type="Proteomes" id="UP000215509"/>
    </source>
</evidence>
<evidence type="ECO:0000259" key="9">
    <source>
        <dbReference type="Pfam" id="PF00881"/>
    </source>
</evidence>
<evidence type="ECO:0000256" key="6">
    <source>
        <dbReference type="ARBA" id="ARBA00023027"/>
    </source>
</evidence>
<dbReference type="InterPro" id="IPR026021">
    <property type="entry name" value="YdjA-like"/>
</dbReference>
<evidence type="ECO:0000313" key="10">
    <source>
        <dbReference type="EMBL" id="OXM86244.1"/>
    </source>
</evidence>
<feature type="domain" description="Nitroreductase" evidence="9">
    <location>
        <begin position="11"/>
        <end position="173"/>
    </location>
</feature>
<evidence type="ECO:0000256" key="2">
    <source>
        <dbReference type="ARBA" id="ARBA00022630"/>
    </source>
</evidence>
<protein>
    <recommendedName>
        <fullName evidence="7">Putative NAD(P)H nitroreductase</fullName>
        <ecNumber evidence="7">1.-.-.-</ecNumber>
    </recommendedName>
</protein>
<feature type="binding site" evidence="8">
    <location>
        <position position="43"/>
    </location>
    <ligand>
        <name>FMN</name>
        <dbReference type="ChEBI" id="CHEBI:58210"/>
        <note>ligand shared between dimeric partners</note>
    </ligand>
</feature>
<keyword evidence="11" id="KW-1185">Reference proteome</keyword>
<dbReference type="PANTHER" id="PTHR43821:SF1">
    <property type="entry name" value="NAD(P)H NITROREDUCTASE YDJA-RELATED"/>
    <property type="match status" value="1"/>
</dbReference>
<dbReference type="SUPFAM" id="SSF55469">
    <property type="entry name" value="FMN-dependent nitroreductase-like"/>
    <property type="match status" value="1"/>
</dbReference>
<feature type="binding site" description="in other chain" evidence="8">
    <location>
        <begin position="142"/>
        <end position="144"/>
    </location>
    <ligand>
        <name>FMN</name>
        <dbReference type="ChEBI" id="CHEBI:58210"/>
        <note>ligand shared between dimeric partners</note>
    </ligand>
</feature>
<dbReference type="EC" id="1.-.-.-" evidence="7"/>
<evidence type="ECO:0000256" key="5">
    <source>
        <dbReference type="ARBA" id="ARBA00023002"/>
    </source>
</evidence>
<comment type="similarity">
    <text evidence="1 7">Belongs to the nitroreductase family.</text>
</comment>
<evidence type="ECO:0000256" key="7">
    <source>
        <dbReference type="PIRNR" id="PIRNR000232"/>
    </source>
</evidence>
<keyword evidence="2 7" id="KW-0285">Flavoprotein</keyword>
<dbReference type="InterPro" id="IPR000415">
    <property type="entry name" value="Nitroreductase-like"/>
</dbReference>
<dbReference type="EMBL" id="NMQW01000017">
    <property type="protein sequence ID" value="OXM86244.1"/>
    <property type="molecule type" value="Genomic_DNA"/>
</dbReference>
<evidence type="ECO:0000256" key="3">
    <source>
        <dbReference type="ARBA" id="ARBA00022643"/>
    </source>
</evidence>
<evidence type="ECO:0000256" key="8">
    <source>
        <dbReference type="PIRSR" id="PIRSR000232-1"/>
    </source>
</evidence>
<keyword evidence="5 7" id="KW-0560">Oxidoreductase</keyword>
<keyword evidence="6 7" id="KW-0520">NAD</keyword>
<dbReference type="CDD" id="cd02135">
    <property type="entry name" value="YdjA-like"/>
    <property type="match status" value="1"/>
</dbReference>
<name>A0A229US73_9BACL</name>
<proteinExistence type="inferred from homology"/>
<dbReference type="GO" id="GO:0016491">
    <property type="term" value="F:oxidoreductase activity"/>
    <property type="evidence" value="ECO:0007669"/>
    <property type="project" value="UniProtKB-UniRule"/>
</dbReference>
<dbReference type="OrthoDB" id="9804207at2"/>
<gene>
    <name evidence="10" type="ORF">CF651_12950</name>
</gene>
<sequence>MSLSMGLGEAIRGRRSIGRVKQEPIAKEIIETLLEAAAWAPSHHATEPWRFYVMVGEGRRILAEAYADIAVEHSRGVVAEDEEAALRAKHGSKAFRAPVVIAAAVSPSNAPGVNRMEEFAAVHSAVQNMLLAAHAMGLGAIWRSGEPMYHPRMKQAFGLADAEEVVGLIYLGYPDIQQPHGKREPVAAKTVWLQG</sequence>
<evidence type="ECO:0000256" key="4">
    <source>
        <dbReference type="ARBA" id="ARBA00022857"/>
    </source>
</evidence>
<comment type="cofactor">
    <cofactor evidence="8">
        <name>FMN</name>
        <dbReference type="ChEBI" id="CHEBI:58210"/>
    </cofactor>
    <text evidence="8">Binds 1 FMN per subunit.</text>
</comment>
<keyword evidence="3 7" id="KW-0288">FMN</keyword>